<dbReference type="GO" id="GO:0009535">
    <property type="term" value="C:chloroplast thylakoid membrane"/>
    <property type="evidence" value="ECO:0000318"/>
    <property type="project" value="GO_Central"/>
</dbReference>
<evidence type="ECO:0000256" key="1">
    <source>
        <dbReference type="SAM" id="MobiDB-lite"/>
    </source>
</evidence>
<reference evidence="2 3" key="2">
    <citation type="journal article" date="2013" name="Plant Cell Physiol.">
        <title>Rice Annotation Project Database (RAP-DB): an integrative and interactive database for rice genomics.</title>
        <authorList>
            <person name="Sakai H."/>
            <person name="Lee S.S."/>
            <person name="Tanaka T."/>
            <person name="Numa H."/>
            <person name="Kim J."/>
            <person name="Kawahara Y."/>
            <person name="Wakimoto H."/>
            <person name="Yang C.C."/>
            <person name="Iwamoto M."/>
            <person name="Abe T."/>
            <person name="Yamada Y."/>
            <person name="Muto A."/>
            <person name="Inokuchi H."/>
            <person name="Ikemura T."/>
            <person name="Matsumoto T."/>
            <person name="Sasaki T."/>
            <person name="Itoh T."/>
        </authorList>
    </citation>
    <scope>NUCLEOTIDE SEQUENCE [LARGE SCALE GENOMIC DNA]</scope>
    <source>
        <strain evidence="3">cv. Nipponbare</strain>
    </source>
</reference>
<dbReference type="AlphaFoldDB" id="A0A0P0XIX9"/>
<accession>A0A0P0XIX9</accession>
<reference evidence="2 3" key="3">
    <citation type="journal article" date="2013" name="Rice">
        <title>Improvement of the Oryza sativa Nipponbare reference genome using next generation sequence and optical map data.</title>
        <authorList>
            <person name="Kawahara Y."/>
            <person name="de la Bastide M."/>
            <person name="Hamilton J.P."/>
            <person name="Kanamori H."/>
            <person name="McCombie W.R."/>
            <person name="Ouyang S."/>
            <person name="Schwartz D.C."/>
            <person name="Tanaka T."/>
            <person name="Wu J."/>
            <person name="Zhou S."/>
            <person name="Childs K.L."/>
            <person name="Davidson R.M."/>
            <person name="Lin H."/>
            <person name="Quesada-Ocampo L."/>
            <person name="Vaillancourt B."/>
            <person name="Sakai H."/>
            <person name="Lee S.S."/>
            <person name="Kim J."/>
            <person name="Numa H."/>
            <person name="Itoh T."/>
            <person name="Buell C.R."/>
            <person name="Matsumoto T."/>
        </authorList>
    </citation>
    <scope>NUCLEOTIDE SEQUENCE [LARGE SCALE GENOMIC DNA]</scope>
    <source>
        <strain evidence="3">cv. Nipponbare</strain>
    </source>
</reference>
<protein>
    <submittedName>
        <fullName evidence="2">Os09g0250300 protein</fullName>
    </submittedName>
</protein>
<dbReference type="Proteomes" id="UP000059680">
    <property type="component" value="Chromosome 9"/>
</dbReference>
<feature type="region of interest" description="Disordered" evidence="1">
    <location>
        <begin position="1"/>
        <end position="46"/>
    </location>
</feature>
<dbReference type="InParanoid" id="A0A0P0XIX9"/>
<dbReference type="EMBL" id="AP014965">
    <property type="protein sequence ID" value="BAT07044.1"/>
    <property type="molecule type" value="Genomic_DNA"/>
</dbReference>
<dbReference type="STRING" id="39947.A0A0P0XIX9"/>
<dbReference type="Gramene" id="Os09t0250300-00">
    <property type="protein sequence ID" value="Os09t0250300-00"/>
    <property type="gene ID" value="Os09g0250300"/>
</dbReference>
<evidence type="ECO:0000313" key="3">
    <source>
        <dbReference type="Proteomes" id="UP000059680"/>
    </source>
</evidence>
<reference evidence="3" key="1">
    <citation type="journal article" date="2005" name="Nature">
        <title>The map-based sequence of the rice genome.</title>
        <authorList>
            <consortium name="International rice genome sequencing project (IRGSP)"/>
            <person name="Matsumoto T."/>
            <person name="Wu J."/>
            <person name="Kanamori H."/>
            <person name="Katayose Y."/>
            <person name="Fujisawa M."/>
            <person name="Namiki N."/>
            <person name="Mizuno H."/>
            <person name="Yamamoto K."/>
            <person name="Antonio B.A."/>
            <person name="Baba T."/>
            <person name="Sakata K."/>
            <person name="Nagamura Y."/>
            <person name="Aoki H."/>
            <person name="Arikawa K."/>
            <person name="Arita K."/>
            <person name="Bito T."/>
            <person name="Chiden Y."/>
            <person name="Fujitsuka N."/>
            <person name="Fukunaka R."/>
            <person name="Hamada M."/>
            <person name="Harada C."/>
            <person name="Hayashi A."/>
            <person name="Hijishita S."/>
            <person name="Honda M."/>
            <person name="Hosokawa S."/>
            <person name="Ichikawa Y."/>
            <person name="Idonuma A."/>
            <person name="Iijima M."/>
            <person name="Ikeda M."/>
            <person name="Ikeno M."/>
            <person name="Ito K."/>
            <person name="Ito S."/>
            <person name="Ito T."/>
            <person name="Ito Y."/>
            <person name="Ito Y."/>
            <person name="Iwabuchi A."/>
            <person name="Kamiya K."/>
            <person name="Karasawa W."/>
            <person name="Kurita K."/>
            <person name="Katagiri S."/>
            <person name="Kikuta A."/>
            <person name="Kobayashi H."/>
            <person name="Kobayashi N."/>
            <person name="Machita K."/>
            <person name="Maehara T."/>
            <person name="Masukawa M."/>
            <person name="Mizubayashi T."/>
            <person name="Mukai Y."/>
            <person name="Nagasaki H."/>
            <person name="Nagata Y."/>
            <person name="Naito S."/>
            <person name="Nakashima M."/>
            <person name="Nakama Y."/>
            <person name="Nakamichi Y."/>
            <person name="Nakamura M."/>
            <person name="Meguro A."/>
            <person name="Negishi M."/>
            <person name="Ohta I."/>
            <person name="Ohta T."/>
            <person name="Okamoto M."/>
            <person name="Ono N."/>
            <person name="Saji S."/>
            <person name="Sakaguchi M."/>
            <person name="Sakai K."/>
            <person name="Shibata M."/>
            <person name="Shimokawa T."/>
            <person name="Song J."/>
            <person name="Takazaki Y."/>
            <person name="Terasawa K."/>
            <person name="Tsugane M."/>
            <person name="Tsuji K."/>
            <person name="Ueda S."/>
            <person name="Waki K."/>
            <person name="Yamagata H."/>
            <person name="Yamamoto M."/>
            <person name="Yamamoto S."/>
            <person name="Yamane H."/>
            <person name="Yoshiki S."/>
            <person name="Yoshihara R."/>
            <person name="Yukawa K."/>
            <person name="Zhong H."/>
            <person name="Yano M."/>
            <person name="Yuan Q."/>
            <person name="Ouyang S."/>
            <person name="Liu J."/>
            <person name="Jones K.M."/>
            <person name="Gansberger K."/>
            <person name="Moffat K."/>
            <person name="Hill J."/>
            <person name="Bera J."/>
            <person name="Fadrosh D."/>
            <person name="Jin S."/>
            <person name="Johri S."/>
            <person name="Kim M."/>
            <person name="Overton L."/>
            <person name="Reardon M."/>
            <person name="Tsitrin T."/>
            <person name="Vuong H."/>
            <person name="Weaver B."/>
            <person name="Ciecko A."/>
            <person name="Tallon L."/>
            <person name="Jackson J."/>
            <person name="Pai G."/>
            <person name="Aken S.V."/>
            <person name="Utterback T."/>
            <person name="Reidmuller S."/>
            <person name="Feldblyum T."/>
            <person name="Hsiao J."/>
            <person name="Zismann V."/>
            <person name="Iobst S."/>
            <person name="de Vazeille A.R."/>
            <person name="Buell C.R."/>
            <person name="Ying K."/>
            <person name="Li Y."/>
            <person name="Lu T."/>
            <person name="Huang Y."/>
            <person name="Zhao Q."/>
            <person name="Feng Q."/>
            <person name="Zhang L."/>
            <person name="Zhu J."/>
            <person name="Weng Q."/>
            <person name="Mu J."/>
            <person name="Lu Y."/>
            <person name="Fan D."/>
            <person name="Liu Y."/>
            <person name="Guan J."/>
            <person name="Zhang Y."/>
            <person name="Yu S."/>
            <person name="Liu X."/>
            <person name="Zhang Y."/>
            <person name="Hong G."/>
            <person name="Han B."/>
            <person name="Choisne N."/>
            <person name="Demange N."/>
            <person name="Orjeda G."/>
            <person name="Samain S."/>
            <person name="Cattolico L."/>
            <person name="Pelletier E."/>
            <person name="Couloux A."/>
            <person name="Segurens B."/>
            <person name="Wincker P."/>
            <person name="D'Hont A."/>
            <person name="Scarpelli C."/>
            <person name="Weissenbach J."/>
            <person name="Salanoubat M."/>
            <person name="Quetier F."/>
            <person name="Yu Y."/>
            <person name="Kim H.R."/>
            <person name="Rambo T."/>
            <person name="Currie J."/>
            <person name="Collura K."/>
            <person name="Luo M."/>
            <person name="Yang T."/>
            <person name="Ammiraju J.S.S."/>
            <person name="Engler F."/>
            <person name="Soderlund C."/>
            <person name="Wing R.A."/>
            <person name="Palmer L.E."/>
            <person name="de la Bastide M."/>
            <person name="Spiegel L."/>
            <person name="Nascimento L."/>
            <person name="Zutavern T."/>
            <person name="O'Shaughnessy A."/>
            <person name="Dike S."/>
            <person name="Dedhia N."/>
            <person name="Preston R."/>
            <person name="Balija V."/>
            <person name="McCombie W.R."/>
            <person name="Chow T."/>
            <person name="Chen H."/>
            <person name="Chung M."/>
            <person name="Chen C."/>
            <person name="Shaw J."/>
            <person name="Wu H."/>
            <person name="Hsiao K."/>
            <person name="Chao Y."/>
            <person name="Chu M."/>
            <person name="Cheng C."/>
            <person name="Hour A."/>
            <person name="Lee P."/>
            <person name="Lin S."/>
            <person name="Lin Y."/>
            <person name="Liou J."/>
            <person name="Liu S."/>
            <person name="Hsing Y."/>
            <person name="Raghuvanshi S."/>
            <person name="Mohanty A."/>
            <person name="Bharti A.K."/>
            <person name="Gaur A."/>
            <person name="Gupta V."/>
            <person name="Kumar D."/>
            <person name="Ravi V."/>
            <person name="Vij S."/>
            <person name="Kapur A."/>
            <person name="Khurana P."/>
            <person name="Khurana P."/>
            <person name="Khurana J.P."/>
            <person name="Tyagi A.K."/>
            <person name="Gaikwad K."/>
            <person name="Singh A."/>
            <person name="Dalal V."/>
            <person name="Srivastava S."/>
            <person name="Dixit A."/>
            <person name="Pal A.K."/>
            <person name="Ghazi I.A."/>
            <person name="Yadav M."/>
            <person name="Pandit A."/>
            <person name="Bhargava A."/>
            <person name="Sureshbabu K."/>
            <person name="Batra K."/>
            <person name="Sharma T.R."/>
            <person name="Mohapatra T."/>
            <person name="Singh N.K."/>
            <person name="Messing J."/>
            <person name="Nelson A.B."/>
            <person name="Fuks G."/>
            <person name="Kavchok S."/>
            <person name="Keizer G."/>
            <person name="Linton E."/>
            <person name="Llaca V."/>
            <person name="Song R."/>
            <person name="Tanyolac B."/>
            <person name="Young S."/>
            <person name="Ho-Il K."/>
            <person name="Hahn J.H."/>
            <person name="Sangsakoo G."/>
            <person name="Vanavichit A."/>
            <person name="de Mattos Luiz.A.T."/>
            <person name="Zimmer P.D."/>
            <person name="Malone G."/>
            <person name="Dellagostin O."/>
            <person name="de Oliveira A.C."/>
            <person name="Bevan M."/>
            <person name="Bancroft I."/>
            <person name="Minx P."/>
            <person name="Cordum H."/>
            <person name="Wilson R."/>
            <person name="Cheng Z."/>
            <person name="Jin W."/>
            <person name="Jiang J."/>
            <person name="Leong S.A."/>
            <person name="Iwama H."/>
            <person name="Gojobori T."/>
            <person name="Itoh T."/>
            <person name="Niimura Y."/>
            <person name="Fujii Y."/>
            <person name="Habara T."/>
            <person name="Sakai H."/>
            <person name="Sato Y."/>
            <person name="Wilson G."/>
            <person name="Kumar K."/>
            <person name="McCouch S."/>
            <person name="Juretic N."/>
            <person name="Hoen D."/>
            <person name="Wright S."/>
            <person name="Bruskiewich R."/>
            <person name="Bureau T."/>
            <person name="Miyao A."/>
            <person name="Hirochika H."/>
            <person name="Nishikawa T."/>
            <person name="Kadowaki K."/>
            <person name="Sugiura M."/>
            <person name="Burr B."/>
            <person name="Sasaki T."/>
        </authorList>
    </citation>
    <scope>NUCLEOTIDE SEQUENCE [LARGE SCALE GENOMIC DNA]</scope>
    <source>
        <strain evidence="3">cv. Nipponbare</strain>
    </source>
</reference>
<dbReference type="PaxDb" id="39947-A0A0P0XIX9"/>
<name>A0A0P0XIX9_ORYSJ</name>
<keyword evidence="3" id="KW-1185">Reference proteome</keyword>
<feature type="non-terminal residue" evidence="2">
    <location>
        <position position="138"/>
    </location>
</feature>
<evidence type="ECO:0000313" key="2">
    <source>
        <dbReference type="EMBL" id="BAT07044.1"/>
    </source>
</evidence>
<sequence length="138" mass="14873">TFAGRSPRYRPLRPPLARSSGRPVRRLELPPSLRPPPLPPRPGDLLPRGRVVVGETEVPEIVKAAQDAWAKVEDKYAVTAIGVAALVGLWTAIGAIKATGFHFCPACLSSLESGIQALLGKIKAFSCKFRCHIGREVV</sequence>
<proteinExistence type="predicted"/>
<gene>
    <name evidence="2" type="ordered locus">Os09g0250300</name>
    <name evidence="2" type="ORF">OSNPB_090250300</name>
</gene>
<organism evidence="2 3">
    <name type="scientific">Oryza sativa subsp. japonica</name>
    <name type="common">Rice</name>
    <dbReference type="NCBI Taxonomy" id="39947"/>
    <lineage>
        <taxon>Eukaryota</taxon>
        <taxon>Viridiplantae</taxon>
        <taxon>Streptophyta</taxon>
        <taxon>Embryophyta</taxon>
        <taxon>Tracheophyta</taxon>
        <taxon>Spermatophyta</taxon>
        <taxon>Magnoliopsida</taxon>
        <taxon>Liliopsida</taxon>
        <taxon>Poales</taxon>
        <taxon>Poaceae</taxon>
        <taxon>BOP clade</taxon>
        <taxon>Oryzoideae</taxon>
        <taxon>Oryzeae</taxon>
        <taxon>Oryzinae</taxon>
        <taxon>Oryza</taxon>
        <taxon>Oryza sativa</taxon>
    </lineage>
</organism>
<feature type="compositionally biased region" description="Pro residues" evidence="1">
    <location>
        <begin position="32"/>
        <end position="42"/>
    </location>
</feature>